<feature type="compositionally biased region" description="Basic residues" evidence="1">
    <location>
        <begin position="76"/>
        <end position="90"/>
    </location>
</feature>
<feature type="compositionally biased region" description="Basic and acidic residues" evidence="1">
    <location>
        <begin position="91"/>
        <end position="124"/>
    </location>
</feature>
<sequence length="145" mass="17093">MAVRGWRCGSSLGQARDLGIAAAVVIKWSCSNSVDVCSLLAWLIDLLQVCDDEELQTGGARNNWCREERGVGVERRRWKKRKERRRRRTEKRGGEEREKEEEERGKKNSPEGEEREKEEEERGKKTDRKVRRGRKKKKEKKKKIK</sequence>
<keyword evidence="3" id="KW-1185">Reference proteome</keyword>
<organism evidence="2 3">
    <name type="scientific">Rubus argutus</name>
    <name type="common">Southern blackberry</name>
    <dbReference type="NCBI Taxonomy" id="59490"/>
    <lineage>
        <taxon>Eukaryota</taxon>
        <taxon>Viridiplantae</taxon>
        <taxon>Streptophyta</taxon>
        <taxon>Embryophyta</taxon>
        <taxon>Tracheophyta</taxon>
        <taxon>Spermatophyta</taxon>
        <taxon>Magnoliopsida</taxon>
        <taxon>eudicotyledons</taxon>
        <taxon>Gunneridae</taxon>
        <taxon>Pentapetalae</taxon>
        <taxon>rosids</taxon>
        <taxon>fabids</taxon>
        <taxon>Rosales</taxon>
        <taxon>Rosaceae</taxon>
        <taxon>Rosoideae</taxon>
        <taxon>Rosoideae incertae sedis</taxon>
        <taxon>Rubus</taxon>
    </lineage>
</organism>
<protein>
    <submittedName>
        <fullName evidence="2">Uncharacterized protein</fullName>
    </submittedName>
</protein>
<dbReference type="Proteomes" id="UP001457282">
    <property type="component" value="Unassembled WGS sequence"/>
</dbReference>
<proteinExistence type="predicted"/>
<dbReference type="AlphaFoldDB" id="A0AAW1YJU3"/>
<accession>A0AAW1YJU3</accession>
<evidence type="ECO:0000313" key="2">
    <source>
        <dbReference type="EMBL" id="KAK9948863.1"/>
    </source>
</evidence>
<gene>
    <name evidence="2" type="ORF">M0R45_004422</name>
</gene>
<evidence type="ECO:0000256" key="1">
    <source>
        <dbReference type="SAM" id="MobiDB-lite"/>
    </source>
</evidence>
<name>A0AAW1YJU3_RUBAR</name>
<reference evidence="2 3" key="1">
    <citation type="journal article" date="2023" name="G3 (Bethesda)">
        <title>A chromosome-length genome assembly and annotation of blackberry (Rubus argutus, cv. 'Hillquist').</title>
        <authorList>
            <person name="Bruna T."/>
            <person name="Aryal R."/>
            <person name="Dudchenko O."/>
            <person name="Sargent D.J."/>
            <person name="Mead D."/>
            <person name="Buti M."/>
            <person name="Cavallini A."/>
            <person name="Hytonen T."/>
            <person name="Andres J."/>
            <person name="Pham M."/>
            <person name="Weisz D."/>
            <person name="Mascagni F."/>
            <person name="Usai G."/>
            <person name="Natali L."/>
            <person name="Bassil N."/>
            <person name="Fernandez G.E."/>
            <person name="Lomsadze A."/>
            <person name="Armour M."/>
            <person name="Olukolu B."/>
            <person name="Poorten T."/>
            <person name="Britton C."/>
            <person name="Davik J."/>
            <person name="Ashrafi H."/>
            <person name="Aiden E.L."/>
            <person name="Borodovsky M."/>
            <person name="Worthington M."/>
        </authorList>
    </citation>
    <scope>NUCLEOTIDE SEQUENCE [LARGE SCALE GENOMIC DNA]</scope>
    <source>
        <strain evidence="2">PI 553951</strain>
    </source>
</reference>
<feature type="compositionally biased region" description="Basic residues" evidence="1">
    <location>
        <begin position="125"/>
        <end position="145"/>
    </location>
</feature>
<dbReference type="EMBL" id="JBEDUW010000001">
    <property type="protein sequence ID" value="KAK9948863.1"/>
    <property type="molecule type" value="Genomic_DNA"/>
</dbReference>
<comment type="caution">
    <text evidence="2">The sequence shown here is derived from an EMBL/GenBank/DDBJ whole genome shotgun (WGS) entry which is preliminary data.</text>
</comment>
<evidence type="ECO:0000313" key="3">
    <source>
        <dbReference type="Proteomes" id="UP001457282"/>
    </source>
</evidence>
<feature type="region of interest" description="Disordered" evidence="1">
    <location>
        <begin position="71"/>
        <end position="145"/>
    </location>
</feature>